<organism evidence="3">
    <name type="scientific">Pseudomonas solani</name>
    <dbReference type="NCBI Taxonomy" id="2731552"/>
    <lineage>
        <taxon>Bacteria</taxon>
        <taxon>Pseudomonadati</taxon>
        <taxon>Pseudomonadota</taxon>
        <taxon>Gammaproteobacteria</taxon>
        <taxon>Pseudomonadales</taxon>
        <taxon>Pseudomonadaceae</taxon>
        <taxon>Pseudomonas</taxon>
    </lineage>
</organism>
<dbReference type="InterPro" id="IPR002035">
    <property type="entry name" value="VWF_A"/>
</dbReference>
<dbReference type="RefSeq" id="WP_350446911.1">
    <property type="nucleotide sequence ID" value="NZ_CP158373.1"/>
</dbReference>
<sequence>MTLHLEVEEGFGRAWHRFITRRASPEFDEAAVPLDAMRRSLLLLFRGTGGEAGVGVEAASARELLVRRSLLQQVAGTCQQLPVAWFDTDSLRLPAQLAVYPDVELNRELYRWLALLAAHSQPMRHWARDNQAWTLAVLERYPLLRPRYQRLVEALLSLRPDPAALPPAEAALERALQQALHKPGSLERLPRSEKAPWPLPLWLYPPQRLAAPQHAELVDGDEQGRSAHSEAKGQARKRAERSGQDPGRGGLLLFRLENLFSWSEHVELDRAGDDSEDLDAAKVADDLDHLSLSRQRQKKGGGLKLDLDLPAAEFDDIPLGEGIRLPEWDHRRQQLLADHVCLQPMLPRDAQPAPLPDALAAIARRLRRQFESLRQQPQWLHRQPQGTELDLDAWLDFSVERRLGACSEPGLFRERRQARRDLACLLLADLSMSTDAHIDNQHRVIDLISDSLLLFGEALQAVGDRFALYGFSSLRRHQVRMTQLKSFDERHDDRVRGRIRALRPGYYTRMGAAIRRATQLLLERKERQRLLLILTDGKPNDLDRYEGRYGVEDTRQAVLEARRAGLLPFCITIDRESADYLPYLFGSQGHLLINDPAQLPVRLPQLYRQLTQRQG</sequence>
<name>A0AAU7Y0C3_9PSED</name>
<dbReference type="SMART" id="SM00327">
    <property type="entry name" value="VWA"/>
    <property type="match status" value="1"/>
</dbReference>
<dbReference type="InterPro" id="IPR051928">
    <property type="entry name" value="NorD/CobT"/>
</dbReference>
<reference evidence="3" key="1">
    <citation type="submission" date="2023-08" db="EMBL/GenBank/DDBJ databases">
        <title>Increased levels of nutrients transform a symbiont into a lethal pathobiont.</title>
        <authorList>
            <person name="Lachnit T."/>
            <person name="Ulrich L."/>
            <person name="Willmer F.M."/>
            <person name="Hasenbein T."/>
            <person name="Steiner L.X."/>
            <person name="Wolters M."/>
            <person name="Herbst E.M."/>
            <person name="Deines P."/>
        </authorList>
    </citation>
    <scope>NUCLEOTIDE SEQUENCE</scope>
    <source>
        <strain evidence="3">T3</strain>
    </source>
</reference>
<dbReference type="PANTHER" id="PTHR41248:SF1">
    <property type="entry name" value="NORD PROTEIN"/>
    <property type="match status" value="1"/>
</dbReference>
<dbReference type="AlphaFoldDB" id="A0AAU7Y0C3"/>
<evidence type="ECO:0000259" key="2">
    <source>
        <dbReference type="PROSITE" id="PS50234"/>
    </source>
</evidence>
<accession>A0AAU7Y0C3</accession>
<dbReference type="PROSITE" id="PS50234">
    <property type="entry name" value="VWFA"/>
    <property type="match status" value="1"/>
</dbReference>
<dbReference type="PANTHER" id="PTHR41248">
    <property type="entry name" value="NORD PROTEIN"/>
    <property type="match status" value="1"/>
</dbReference>
<feature type="compositionally biased region" description="Basic and acidic residues" evidence="1">
    <location>
        <begin position="222"/>
        <end position="233"/>
    </location>
</feature>
<dbReference type="Gene3D" id="3.40.50.410">
    <property type="entry name" value="von Willebrand factor, type A domain"/>
    <property type="match status" value="1"/>
</dbReference>
<gene>
    <name evidence="3" type="ORF">ABS648_24495</name>
</gene>
<feature type="domain" description="VWFA" evidence="2">
    <location>
        <begin position="421"/>
        <end position="610"/>
    </location>
</feature>
<evidence type="ECO:0000256" key="1">
    <source>
        <dbReference type="SAM" id="MobiDB-lite"/>
    </source>
</evidence>
<dbReference type="Pfam" id="PF00092">
    <property type="entry name" value="VWA"/>
    <property type="match status" value="1"/>
</dbReference>
<evidence type="ECO:0000313" key="3">
    <source>
        <dbReference type="EMBL" id="XBY63076.1"/>
    </source>
</evidence>
<dbReference type="CDD" id="cd01454">
    <property type="entry name" value="vWA_norD_type"/>
    <property type="match status" value="1"/>
</dbReference>
<proteinExistence type="predicted"/>
<dbReference type="InterPro" id="IPR036465">
    <property type="entry name" value="vWFA_dom_sf"/>
</dbReference>
<protein>
    <submittedName>
        <fullName evidence="3">VWA domain-containing protein</fullName>
    </submittedName>
</protein>
<feature type="region of interest" description="Disordered" evidence="1">
    <location>
        <begin position="219"/>
        <end position="247"/>
    </location>
</feature>
<dbReference type="EMBL" id="CP158373">
    <property type="protein sequence ID" value="XBY63076.1"/>
    <property type="molecule type" value="Genomic_DNA"/>
</dbReference>
<dbReference type="SUPFAM" id="SSF53300">
    <property type="entry name" value="vWA-like"/>
    <property type="match status" value="1"/>
</dbReference>